<dbReference type="InterPro" id="IPR051344">
    <property type="entry name" value="Vgb"/>
</dbReference>
<dbReference type="Proteomes" id="UP000830158">
    <property type="component" value="Chromosome"/>
</dbReference>
<accession>A0ABY4P6K1</accession>
<evidence type="ECO:0000313" key="1">
    <source>
        <dbReference type="EMBL" id="UQS27857.1"/>
    </source>
</evidence>
<organism evidence="1 2">
    <name type="scientific">Amycolatopsis thermalba</name>
    <dbReference type="NCBI Taxonomy" id="944492"/>
    <lineage>
        <taxon>Bacteria</taxon>
        <taxon>Bacillati</taxon>
        <taxon>Actinomycetota</taxon>
        <taxon>Actinomycetes</taxon>
        <taxon>Pseudonocardiales</taxon>
        <taxon>Pseudonocardiaceae</taxon>
        <taxon>Amycolatopsis</taxon>
    </lineage>
</organism>
<proteinExistence type="predicted"/>
<name>A0ABY4P6K1_9PSEU</name>
<protein>
    <submittedName>
        <fullName evidence="1">Uncharacterized protein</fullName>
    </submittedName>
</protein>
<dbReference type="PANTHER" id="PTHR40274">
    <property type="entry name" value="VIRGINIAMYCIN B LYASE"/>
    <property type="match status" value="1"/>
</dbReference>
<evidence type="ECO:0000313" key="2">
    <source>
        <dbReference type="Proteomes" id="UP000830158"/>
    </source>
</evidence>
<dbReference type="InterPro" id="IPR011042">
    <property type="entry name" value="6-blade_b-propeller_TolB-like"/>
</dbReference>
<dbReference type="Gene3D" id="2.120.10.30">
    <property type="entry name" value="TolB, C-terminal domain"/>
    <property type="match status" value="3"/>
</dbReference>
<dbReference type="EMBL" id="CP091196">
    <property type="protein sequence ID" value="UQS27857.1"/>
    <property type="molecule type" value="Genomic_DNA"/>
</dbReference>
<reference evidence="1" key="1">
    <citation type="submission" date="2022-01" db="EMBL/GenBank/DDBJ databases">
        <title>PSI-footprinting approach for the identification of protein synthesis inhibitor producers.</title>
        <authorList>
            <person name="Handel F."/>
            <person name="Kulik A."/>
            <person name="Wex K.W."/>
            <person name="Berscheid A."/>
            <person name="Saur J.S."/>
            <person name="Winkler A."/>
            <person name="Wibberg D."/>
            <person name="Kalinowski J."/>
            <person name="Broetz-Oesterhelt H."/>
            <person name="Mast Y."/>
        </authorList>
    </citation>
    <scope>NUCLEOTIDE SEQUENCE</scope>
    <source>
        <strain evidence="1">KNN 49.3e</strain>
    </source>
</reference>
<dbReference type="PANTHER" id="PTHR40274:SF4">
    <property type="entry name" value="BLL1406 PROTEIN"/>
    <property type="match status" value="1"/>
</dbReference>
<dbReference type="SUPFAM" id="SSF63825">
    <property type="entry name" value="YWTD domain"/>
    <property type="match status" value="1"/>
</dbReference>
<gene>
    <name evidence="1" type="ORF">L1857_14250</name>
</gene>
<keyword evidence="2" id="KW-1185">Reference proteome</keyword>
<dbReference type="SUPFAM" id="SSF101898">
    <property type="entry name" value="NHL repeat"/>
    <property type="match status" value="2"/>
</dbReference>
<sequence>MRGSNGVAFGPDGRLYVAQFLSGLISAVDLASGETEVVVGPGSPVRSPDDLAFGADGSMYVTDLVPGRVWRRAPDGRYTLVSDDVALPNGIACAGNRLFVNEMRMGGRVLELFPGGGEPVVLADGLAMGNAMQLGPDGFLYYPHMATGEVFRVSPDGGPPELVASGVHEPVAVRFDRGGTLLVLSRGAAGIVTRIGADRRSIVETGIAGLDNAAFDDDNRMFVSSFAGGGIAEVHPDGRTRQIVPPGLAGPFGVAVDSGGTVFTGDHYRVTSVAATGVTMRELLVFSHGIVADGSLLHVTSQYGDVRTYDPALRTARTRAAGLAQPMGLAAADGMLVVAESAAGRVVAIDADDELSVLAEGLARPVDVATAGGVWYASDETRGTVVRLPDAVPVAEGLDAPQGIAVRDQELFVVEAGARRLTAVGLGTGETRVAVADLAVLPPAGEPLFAHGMPGLPGRFAGVAVAPDGALYVAANGEGTVVRVPPGG</sequence>